<dbReference type="AlphaFoldDB" id="A0AAX4PCB3"/>
<comment type="subcellular location">
    <subcellularLocation>
        <location evidence="1">Nucleus</location>
    </subcellularLocation>
</comment>
<gene>
    <name evidence="5" type="ORF">HKI87_08g53340</name>
</gene>
<name>A0AAX4PCB3_9CHLO</name>
<dbReference type="GO" id="GO:0061630">
    <property type="term" value="F:ubiquitin protein ligase activity"/>
    <property type="evidence" value="ECO:0007669"/>
    <property type="project" value="InterPro"/>
</dbReference>
<dbReference type="EMBL" id="CP151508">
    <property type="protein sequence ID" value="WZN63783.1"/>
    <property type="molecule type" value="Genomic_DNA"/>
</dbReference>
<dbReference type="SUPFAM" id="SSF57850">
    <property type="entry name" value="RING/U-box"/>
    <property type="match status" value="1"/>
</dbReference>
<evidence type="ECO:0000259" key="4">
    <source>
        <dbReference type="Pfam" id="PF15906"/>
    </source>
</evidence>
<evidence type="ECO:0000256" key="1">
    <source>
        <dbReference type="ARBA" id="ARBA00004123"/>
    </source>
</evidence>
<keyword evidence="6" id="KW-1185">Reference proteome</keyword>
<feature type="region of interest" description="Disordered" evidence="3">
    <location>
        <begin position="81"/>
        <end position="176"/>
    </location>
</feature>
<dbReference type="PANTHER" id="PTHR13063">
    <property type="entry name" value="ENOS INTERACTING PROTEIN"/>
    <property type="match status" value="1"/>
</dbReference>
<accession>A0AAX4PCB3</accession>
<dbReference type="InterPro" id="IPR031790">
    <property type="entry name" value="Znf-NOSIP"/>
</dbReference>
<feature type="compositionally biased region" description="Basic and acidic residues" evidence="3">
    <location>
        <begin position="109"/>
        <end position="118"/>
    </location>
</feature>
<sequence length="309" mass="34212">MPQRHSKNAGGMNAEAMTYAERKAMGFGTVQERLGKDSQGNFYDCCLTLAPAVDPVCTPSGFLYSKQAILENLLQQKKENKRKLRVWEEEQRARSDSKLERSLEEEEERKEAFFRVNHEGAAARSSAPDLATAREAPATTSRDAPTRDEREKAADLRAFWLPSKTPEAEKRAEKPSMACRCPATGKKLKLKDLVPVSFARDPDDPKRYIDPLLKDQLTNRDALVVIKATGAVMKKKTYETLVKPDGVYEGSKVSPKDVFDLQKGGNGFAAHDRTSQSKKHFAVGIGSGLADVRGQSGSSVSRFGLKFNN</sequence>
<proteinExistence type="predicted"/>
<feature type="compositionally biased region" description="Basic and acidic residues" evidence="3">
    <location>
        <begin position="144"/>
        <end position="155"/>
    </location>
</feature>
<reference evidence="5 6" key="1">
    <citation type="submission" date="2024-03" db="EMBL/GenBank/DDBJ databases">
        <title>Complete genome sequence of the green alga Chloropicon roscoffensis RCC1871.</title>
        <authorList>
            <person name="Lemieux C."/>
            <person name="Pombert J.-F."/>
            <person name="Otis C."/>
            <person name="Turmel M."/>
        </authorList>
    </citation>
    <scope>NUCLEOTIDE SEQUENCE [LARGE SCALE GENOMIC DNA]</scope>
    <source>
        <strain evidence="5 6">RCC1871</strain>
    </source>
</reference>
<dbReference type="Pfam" id="PF15906">
    <property type="entry name" value="zf-NOSIP"/>
    <property type="match status" value="1"/>
</dbReference>
<dbReference type="InterPro" id="IPR016818">
    <property type="entry name" value="NOSIP"/>
</dbReference>
<protein>
    <submittedName>
        <fullName evidence="5">Nitric oxide synthase-interacting protein</fullName>
    </submittedName>
</protein>
<dbReference type="CDD" id="cd16661">
    <property type="entry name" value="RING-Ubox1_NOSIP"/>
    <property type="match status" value="1"/>
</dbReference>
<keyword evidence="2" id="KW-0539">Nucleus</keyword>
<dbReference type="PANTHER" id="PTHR13063:SF10">
    <property type="entry name" value="NITRIC OXIDE SYNTHASE-INTERACTING PROTEIN"/>
    <property type="match status" value="1"/>
</dbReference>
<organism evidence="5 6">
    <name type="scientific">Chloropicon roscoffensis</name>
    <dbReference type="NCBI Taxonomy" id="1461544"/>
    <lineage>
        <taxon>Eukaryota</taxon>
        <taxon>Viridiplantae</taxon>
        <taxon>Chlorophyta</taxon>
        <taxon>Chloropicophyceae</taxon>
        <taxon>Chloropicales</taxon>
        <taxon>Chloropicaceae</taxon>
        <taxon>Chloropicon</taxon>
    </lineage>
</organism>
<evidence type="ECO:0000256" key="3">
    <source>
        <dbReference type="SAM" id="MobiDB-lite"/>
    </source>
</evidence>
<evidence type="ECO:0000313" key="5">
    <source>
        <dbReference type="EMBL" id="WZN63783.1"/>
    </source>
</evidence>
<dbReference type="Proteomes" id="UP001472866">
    <property type="component" value="Chromosome 08"/>
</dbReference>
<dbReference type="GO" id="GO:0005634">
    <property type="term" value="C:nucleus"/>
    <property type="evidence" value="ECO:0007669"/>
    <property type="project" value="UniProtKB-SubCell"/>
</dbReference>
<feature type="domain" description="Nitric oxide synthase-interacting protein zinc-finger" evidence="4">
    <location>
        <begin position="18"/>
        <end position="77"/>
    </location>
</feature>
<evidence type="ECO:0000256" key="2">
    <source>
        <dbReference type="ARBA" id="ARBA00023242"/>
    </source>
</evidence>
<evidence type="ECO:0000313" key="6">
    <source>
        <dbReference type="Proteomes" id="UP001472866"/>
    </source>
</evidence>
<feature type="compositionally biased region" description="Basic and acidic residues" evidence="3">
    <location>
        <begin position="85"/>
        <end position="102"/>
    </location>
</feature>